<comment type="subcellular location">
    <subcellularLocation>
        <location evidence="1">Cytoplasm</location>
    </subcellularLocation>
</comment>
<keyword evidence="5" id="KW-0805">Transcription regulation</keyword>
<evidence type="ECO:0000256" key="3">
    <source>
        <dbReference type="ARBA" id="ARBA00022553"/>
    </source>
</evidence>
<dbReference type="InterPro" id="IPR001789">
    <property type="entry name" value="Sig_transdc_resp-reg_receiver"/>
</dbReference>
<dbReference type="RefSeq" id="WP_085751074.1">
    <property type="nucleotide sequence ID" value="NZ_BSPR01000007.1"/>
</dbReference>
<dbReference type="OrthoDB" id="6007214at2"/>
<proteinExistence type="predicted"/>
<evidence type="ECO:0000256" key="7">
    <source>
        <dbReference type="ARBA" id="ARBA00023163"/>
    </source>
</evidence>
<dbReference type="Gene3D" id="1.10.10.10">
    <property type="entry name" value="Winged helix-like DNA-binding domain superfamily/Winged helix DNA-binding domain"/>
    <property type="match status" value="1"/>
</dbReference>
<keyword evidence="9" id="KW-1185">Reference proteome</keyword>
<organism evidence="8 9">
    <name type="scientific">Piscinibacter gummiphilus</name>
    <dbReference type="NCBI Taxonomy" id="946333"/>
    <lineage>
        <taxon>Bacteria</taxon>
        <taxon>Pseudomonadati</taxon>
        <taxon>Pseudomonadota</taxon>
        <taxon>Betaproteobacteria</taxon>
        <taxon>Burkholderiales</taxon>
        <taxon>Sphaerotilaceae</taxon>
        <taxon>Piscinibacter</taxon>
    </lineage>
</organism>
<evidence type="ECO:0000313" key="9">
    <source>
        <dbReference type="Proteomes" id="UP000193427"/>
    </source>
</evidence>
<dbReference type="KEGG" id="rgu:A4W93_13305"/>
<dbReference type="Proteomes" id="UP000193427">
    <property type="component" value="Chromosome"/>
</dbReference>
<name>A0A1W6L917_9BURK</name>
<dbReference type="AlphaFoldDB" id="A0A1W6L917"/>
<dbReference type="InterPro" id="IPR011006">
    <property type="entry name" value="CheY-like_superfamily"/>
</dbReference>
<evidence type="ECO:0000313" key="8">
    <source>
        <dbReference type="EMBL" id="ARN20795.1"/>
    </source>
</evidence>
<evidence type="ECO:0000256" key="4">
    <source>
        <dbReference type="ARBA" id="ARBA00023012"/>
    </source>
</evidence>
<dbReference type="PROSITE" id="PS50110">
    <property type="entry name" value="RESPONSE_REGULATORY"/>
    <property type="match status" value="1"/>
</dbReference>
<protein>
    <submittedName>
        <fullName evidence="8">Uncharacterized protein</fullName>
    </submittedName>
</protein>
<keyword evidence="3" id="KW-0597">Phosphoprotein</keyword>
<dbReference type="STRING" id="946333.A4W93_13305"/>
<gene>
    <name evidence="8" type="ORF">A4W93_13305</name>
</gene>
<dbReference type="InterPro" id="IPR036388">
    <property type="entry name" value="WH-like_DNA-bd_sf"/>
</dbReference>
<evidence type="ECO:0000256" key="2">
    <source>
        <dbReference type="ARBA" id="ARBA00022490"/>
    </source>
</evidence>
<dbReference type="EMBL" id="CP015118">
    <property type="protein sequence ID" value="ARN20795.1"/>
    <property type="molecule type" value="Genomic_DNA"/>
</dbReference>
<reference evidence="8 9" key="1">
    <citation type="submission" date="2016-04" db="EMBL/GenBank/DDBJ databases">
        <title>Complete genome sequence of natural rubber-degrading, novel Gram-negative bacterium, Rhizobacter gummiphilus strain NS21.</title>
        <authorList>
            <person name="Tabata M."/>
            <person name="Kasai D."/>
            <person name="Fukuda M."/>
        </authorList>
    </citation>
    <scope>NUCLEOTIDE SEQUENCE [LARGE SCALE GENOMIC DNA]</scope>
    <source>
        <strain evidence="8 9">NS21</strain>
    </source>
</reference>
<evidence type="ECO:0000256" key="5">
    <source>
        <dbReference type="ARBA" id="ARBA00023015"/>
    </source>
</evidence>
<dbReference type="Pfam" id="PF00072">
    <property type="entry name" value="Response_reg"/>
    <property type="match status" value="1"/>
</dbReference>
<sequence>MEHAVMLMAEGGAREHFRAELAGLGFDTTPFASVANLLRHWRRGDGGLLFIDVDLPGEDWPAVIAQLHEVSPRRTVVIGVGASAPSASVALDAGADEFVAMPCRAPELAARVQAALRRADPGRAADTSLSCGPCALDVAARKLVAPRGSVALTSRETALARCLFQSSGGLVSRRRLAHIWEAEEDIAGRSIEQHVYQLRRKLKRCVGDAVVLRSVYARGYQLECLVAPRAA</sequence>
<dbReference type="Pfam" id="PF00486">
    <property type="entry name" value="Trans_reg_C"/>
    <property type="match status" value="1"/>
</dbReference>
<dbReference type="PANTHER" id="PTHR48111">
    <property type="entry name" value="REGULATOR OF RPOS"/>
    <property type="match status" value="1"/>
</dbReference>
<keyword evidence="4" id="KW-0902">Two-component regulatory system</keyword>
<dbReference type="InterPro" id="IPR016032">
    <property type="entry name" value="Sig_transdc_resp-reg_C-effctor"/>
</dbReference>
<evidence type="ECO:0000256" key="6">
    <source>
        <dbReference type="ARBA" id="ARBA00023125"/>
    </source>
</evidence>
<dbReference type="InterPro" id="IPR001867">
    <property type="entry name" value="OmpR/PhoB-type_DNA-bd"/>
</dbReference>
<evidence type="ECO:0000256" key="1">
    <source>
        <dbReference type="ARBA" id="ARBA00004496"/>
    </source>
</evidence>
<dbReference type="Gene3D" id="3.40.50.2300">
    <property type="match status" value="1"/>
</dbReference>
<keyword evidence="7" id="KW-0804">Transcription</keyword>
<dbReference type="GO" id="GO:0000976">
    <property type="term" value="F:transcription cis-regulatory region binding"/>
    <property type="evidence" value="ECO:0007669"/>
    <property type="project" value="TreeGrafter"/>
</dbReference>
<dbReference type="PANTHER" id="PTHR48111:SF35">
    <property type="entry name" value="TRANSCRIPTIONAL REGULATORY PROTEIN QSEB"/>
    <property type="match status" value="1"/>
</dbReference>
<dbReference type="SUPFAM" id="SSF52172">
    <property type="entry name" value="CheY-like"/>
    <property type="match status" value="1"/>
</dbReference>
<dbReference type="GO" id="GO:0032993">
    <property type="term" value="C:protein-DNA complex"/>
    <property type="evidence" value="ECO:0007669"/>
    <property type="project" value="TreeGrafter"/>
</dbReference>
<dbReference type="InterPro" id="IPR039420">
    <property type="entry name" value="WalR-like"/>
</dbReference>
<dbReference type="SMART" id="SM00862">
    <property type="entry name" value="Trans_reg_C"/>
    <property type="match status" value="1"/>
</dbReference>
<keyword evidence="6" id="KW-0238">DNA-binding</keyword>
<dbReference type="GO" id="GO:0006355">
    <property type="term" value="P:regulation of DNA-templated transcription"/>
    <property type="evidence" value="ECO:0007669"/>
    <property type="project" value="InterPro"/>
</dbReference>
<dbReference type="CDD" id="cd00383">
    <property type="entry name" value="trans_reg_C"/>
    <property type="match status" value="1"/>
</dbReference>
<accession>A0A1W6L917</accession>
<dbReference type="GO" id="GO:0000156">
    <property type="term" value="F:phosphorelay response regulator activity"/>
    <property type="evidence" value="ECO:0007669"/>
    <property type="project" value="TreeGrafter"/>
</dbReference>
<dbReference type="PROSITE" id="PS51755">
    <property type="entry name" value="OMPR_PHOB"/>
    <property type="match status" value="1"/>
</dbReference>
<dbReference type="GO" id="GO:0005829">
    <property type="term" value="C:cytosol"/>
    <property type="evidence" value="ECO:0007669"/>
    <property type="project" value="TreeGrafter"/>
</dbReference>
<keyword evidence="2" id="KW-0963">Cytoplasm</keyword>
<dbReference type="SUPFAM" id="SSF46894">
    <property type="entry name" value="C-terminal effector domain of the bipartite response regulators"/>
    <property type="match status" value="1"/>
</dbReference>